<protein>
    <recommendedName>
        <fullName evidence="1">Glycosyltransferase 2-like domain-containing protein</fullName>
    </recommendedName>
</protein>
<dbReference type="PANTHER" id="PTHR43179">
    <property type="entry name" value="RHAMNOSYLTRANSFERASE WBBL"/>
    <property type="match status" value="1"/>
</dbReference>
<sequence>MLSIIIVNFKNPPLLRLCLKTLRNVLRSGFSYEIVVVDIASTVETRNVISEFPDVRIVSFKENVGYTKGVNEGIKASFGDIFFIVNPDIIALKDGTERMVEYIQENPEVGLLGPQLLNFDGSIQDSFFGFYNLWTIIYRRTFLGNLPWAKEELSRFLAKDKSRSKAAKVNWVMGSALMTTQKAVNDVGLMDENLFLYMSEVDWAKRFWENGYKVIYFPEAQMYHYHRRGSKGRLDAFDIIKKETRWHIFDAIRYFKKHGITSKNYST</sequence>
<evidence type="ECO:0000313" key="3">
    <source>
        <dbReference type="Proteomes" id="UP000177117"/>
    </source>
</evidence>
<reference evidence="2 3" key="1">
    <citation type="journal article" date="2016" name="Nat. Commun.">
        <title>Thousands of microbial genomes shed light on interconnected biogeochemical processes in an aquifer system.</title>
        <authorList>
            <person name="Anantharaman K."/>
            <person name="Brown C.T."/>
            <person name="Hug L.A."/>
            <person name="Sharon I."/>
            <person name="Castelle C.J."/>
            <person name="Probst A.J."/>
            <person name="Thomas B.C."/>
            <person name="Singh A."/>
            <person name="Wilkins M.J."/>
            <person name="Karaoz U."/>
            <person name="Brodie E.L."/>
            <person name="Williams K.H."/>
            <person name="Hubbard S.S."/>
            <person name="Banfield J.F."/>
        </authorList>
    </citation>
    <scope>NUCLEOTIDE SEQUENCE [LARGE SCALE GENOMIC DNA]</scope>
</reference>
<dbReference type="AlphaFoldDB" id="A0A1F8EKA7"/>
<dbReference type="Proteomes" id="UP000177117">
    <property type="component" value="Unassembled WGS sequence"/>
</dbReference>
<dbReference type="SUPFAM" id="SSF53448">
    <property type="entry name" value="Nucleotide-diphospho-sugar transferases"/>
    <property type="match status" value="1"/>
</dbReference>
<proteinExistence type="predicted"/>
<comment type="caution">
    <text evidence="2">The sequence shown here is derived from an EMBL/GenBank/DDBJ whole genome shotgun (WGS) entry which is preliminary data.</text>
</comment>
<name>A0A1F8EKA7_9BACT</name>
<dbReference type="Pfam" id="PF00535">
    <property type="entry name" value="Glycos_transf_2"/>
    <property type="match status" value="1"/>
</dbReference>
<accession>A0A1F8EKA7</accession>
<evidence type="ECO:0000259" key="1">
    <source>
        <dbReference type="Pfam" id="PF00535"/>
    </source>
</evidence>
<dbReference type="InterPro" id="IPR029044">
    <property type="entry name" value="Nucleotide-diphossugar_trans"/>
</dbReference>
<feature type="domain" description="Glycosyltransferase 2-like" evidence="1">
    <location>
        <begin position="3"/>
        <end position="124"/>
    </location>
</feature>
<dbReference type="EMBL" id="MGJD01000021">
    <property type="protein sequence ID" value="OGN00466.1"/>
    <property type="molecule type" value="Genomic_DNA"/>
</dbReference>
<dbReference type="Gene3D" id="3.90.550.10">
    <property type="entry name" value="Spore Coat Polysaccharide Biosynthesis Protein SpsA, Chain A"/>
    <property type="match status" value="1"/>
</dbReference>
<evidence type="ECO:0000313" key="2">
    <source>
        <dbReference type="EMBL" id="OGN00466.1"/>
    </source>
</evidence>
<organism evidence="2 3">
    <name type="scientific">Candidatus Yanofskybacteria bacterium RIFCSPHIGHO2_01_FULL_41_53</name>
    <dbReference type="NCBI Taxonomy" id="1802663"/>
    <lineage>
        <taxon>Bacteria</taxon>
        <taxon>Candidatus Yanofskyibacteriota</taxon>
    </lineage>
</organism>
<dbReference type="InterPro" id="IPR001173">
    <property type="entry name" value="Glyco_trans_2-like"/>
</dbReference>
<gene>
    <name evidence="2" type="ORF">A2650_03725</name>
</gene>
<dbReference type="CDD" id="cd04186">
    <property type="entry name" value="GT_2_like_c"/>
    <property type="match status" value="1"/>
</dbReference>
<dbReference type="PANTHER" id="PTHR43179:SF7">
    <property type="entry name" value="RHAMNOSYLTRANSFERASE WBBL"/>
    <property type="match status" value="1"/>
</dbReference>